<dbReference type="AlphaFoldDB" id="A0AAP0Q1W9"/>
<keyword evidence="1" id="KW-0812">Transmembrane</keyword>
<name>A0AAP0Q1W9_9MAGN</name>
<keyword evidence="1" id="KW-0472">Membrane</keyword>
<keyword evidence="1" id="KW-1133">Transmembrane helix</keyword>
<sequence>MSLTICQTTSFLRLKMKYFHSSPIASCLSMNNNLATPRSPKSSSEGWPGGLKRKKCADISSSLETFLKRLSSLIRPLEDLKAMALSLKIVLFLELYLCVIPSIWSWRMKIYERDSTTSMTELLQVHFPRFSKSKHFMNLFSMNYNLASKYCFFLE</sequence>
<gene>
    <name evidence="2" type="ORF">Syun_006957</name>
</gene>
<feature type="transmembrane region" description="Helical" evidence="1">
    <location>
        <begin position="82"/>
        <end position="104"/>
    </location>
</feature>
<keyword evidence="3" id="KW-1185">Reference proteome</keyword>
<evidence type="ECO:0000313" key="2">
    <source>
        <dbReference type="EMBL" id="KAK9160616.1"/>
    </source>
</evidence>
<dbReference type="EMBL" id="JBBNAF010000003">
    <property type="protein sequence ID" value="KAK9160616.1"/>
    <property type="molecule type" value="Genomic_DNA"/>
</dbReference>
<comment type="caution">
    <text evidence="2">The sequence shown here is derived from an EMBL/GenBank/DDBJ whole genome shotgun (WGS) entry which is preliminary data.</text>
</comment>
<protein>
    <submittedName>
        <fullName evidence="2">Uncharacterized protein</fullName>
    </submittedName>
</protein>
<proteinExistence type="predicted"/>
<reference evidence="2 3" key="1">
    <citation type="submission" date="2024-01" db="EMBL/GenBank/DDBJ databases">
        <title>Genome assemblies of Stephania.</title>
        <authorList>
            <person name="Yang L."/>
        </authorList>
    </citation>
    <scope>NUCLEOTIDE SEQUENCE [LARGE SCALE GENOMIC DNA]</scope>
    <source>
        <strain evidence="2">YNDBR</strain>
        <tissue evidence="2">Leaf</tissue>
    </source>
</reference>
<accession>A0AAP0Q1W9</accession>
<evidence type="ECO:0000256" key="1">
    <source>
        <dbReference type="SAM" id="Phobius"/>
    </source>
</evidence>
<dbReference type="Proteomes" id="UP001420932">
    <property type="component" value="Unassembled WGS sequence"/>
</dbReference>
<evidence type="ECO:0000313" key="3">
    <source>
        <dbReference type="Proteomes" id="UP001420932"/>
    </source>
</evidence>
<organism evidence="2 3">
    <name type="scientific">Stephania yunnanensis</name>
    <dbReference type="NCBI Taxonomy" id="152371"/>
    <lineage>
        <taxon>Eukaryota</taxon>
        <taxon>Viridiplantae</taxon>
        <taxon>Streptophyta</taxon>
        <taxon>Embryophyta</taxon>
        <taxon>Tracheophyta</taxon>
        <taxon>Spermatophyta</taxon>
        <taxon>Magnoliopsida</taxon>
        <taxon>Ranunculales</taxon>
        <taxon>Menispermaceae</taxon>
        <taxon>Menispermoideae</taxon>
        <taxon>Cissampelideae</taxon>
        <taxon>Stephania</taxon>
    </lineage>
</organism>